<dbReference type="AlphaFoldDB" id="A0A9P5PBA1"/>
<accession>A0A9P5PBA1</accession>
<organism evidence="1 2">
    <name type="scientific">Rhodocollybia butyracea</name>
    <dbReference type="NCBI Taxonomy" id="206335"/>
    <lineage>
        <taxon>Eukaryota</taxon>
        <taxon>Fungi</taxon>
        <taxon>Dikarya</taxon>
        <taxon>Basidiomycota</taxon>
        <taxon>Agaricomycotina</taxon>
        <taxon>Agaricomycetes</taxon>
        <taxon>Agaricomycetidae</taxon>
        <taxon>Agaricales</taxon>
        <taxon>Marasmiineae</taxon>
        <taxon>Omphalotaceae</taxon>
        <taxon>Rhodocollybia</taxon>
    </lineage>
</organism>
<evidence type="ECO:0000313" key="2">
    <source>
        <dbReference type="Proteomes" id="UP000772434"/>
    </source>
</evidence>
<evidence type="ECO:0000313" key="1">
    <source>
        <dbReference type="EMBL" id="KAF9060698.1"/>
    </source>
</evidence>
<proteinExistence type="predicted"/>
<dbReference type="Proteomes" id="UP000772434">
    <property type="component" value="Unassembled WGS sequence"/>
</dbReference>
<sequence length="190" mass="21690">MLYMQPRVQCIDSGKSLPSHHAQIGRWDSEDLATAIVHLPSSECHNLLWDMFFCIQMYKETRLMPDVLQNTSASFSSLTAYYLAGLDAYSHEACGFPQQEVDVPRAVFRAPFLMSLRLMVMLSTSPIFSRVLLGLEILEFIFETSFQEVGSQYEVLGVSLLQVILGKLDPIQDFYYISQIQSLLDFRNVM</sequence>
<gene>
    <name evidence="1" type="ORF">BDP27DRAFT_401835</name>
</gene>
<dbReference type="EMBL" id="JADNRY010000231">
    <property type="protein sequence ID" value="KAF9060698.1"/>
    <property type="molecule type" value="Genomic_DNA"/>
</dbReference>
<name>A0A9P5PBA1_9AGAR</name>
<protein>
    <submittedName>
        <fullName evidence="1">Uncharacterized protein</fullName>
    </submittedName>
</protein>
<keyword evidence="2" id="KW-1185">Reference proteome</keyword>
<reference evidence="1" key="1">
    <citation type="submission" date="2020-11" db="EMBL/GenBank/DDBJ databases">
        <authorList>
            <consortium name="DOE Joint Genome Institute"/>
            <person name="Ahrendt S."/>
            <person name="Riley R."/>
            <person name="Andreopoulos W."/>
            <person name="Labutti K."/>
            <person name="Pangilinan J."/>
            <person name="Ruiz-Duenas F.J."/>
            <person name="Barrasa J.M."/>
            <person name="Sanchez-Garcia M."/>
            <person name="Camarero S."/>
            <person name="Miyauchi S."/>
            <person name="Serrano A."/>
            <person name="Linde D."/>
            <person name="Babiker R."/>
            <person name="Drula E."/>
            <person name="Ayuso-Fernandez I."/>
            <person name="Pacheco R."/>
            <person name="Padilla G."/>
            <person name="Ferreira P."/>
            <person name="Barriuso J."/>
            <person name="Kellner H."/>
            <person name="Castanera R."/>
            <person name="Alfaro M."/>
            <person name="Ramirez L."/>
            <person name="Pisabarro A.G."/>
            <person name="Kuo A."/>
            <person name="Tritt A."/>
            <person name="Lipzen A."/>
            <person name="He G."/>
            <person name="Yan M."/>
            <person name="Ng V."/>
            <person name="Cullen D."/>
            <person name="Martin F."/>
            <person name="Rosso M.-N."/>
            <person name="Henrissat B."/>
            <person name="Hibbett D."/>
            <person name="Martinez A.T."/>
            <person name="Grigoriev I.V."/>
        </authorList>
    </citation>
    <scope>NUCLEOTIDE SEQUENCE</scope>
    <source>
        <strain evidence="1">AH 40177</strain>
    </source>
</reference>
<comment type="caution">
    <text evidence="1">The sequence shown here is derived from an EMBL/GenBank/DDBJ whole genome shotgun (WGS) entry which is preliminary data.</text>
</comment>